<dbReference type="InterPro" id="IPR036890">
    <property type="entry name" value="HATPase_C_sf"/>
</dbReference>
<gene>
    <name evidence="6" type="ORF">DYU05_02290</name>
</gene>
<dbReference type="InterPro" id="IPR005467">
    <property type="entry name" value="His_kinase_dom"/>
</dbReference>
<dbReference type="EC" id="2.7.13.3" evidence="2"/>
<proteinExistence type="predicted"/>
<reference evidence="6 7" key="1">
    <citation type="submission" date="2018-08" db="EMBL/GenBank/DDBJ databases">
        <title>Mucilaginibacter terrae sp. nov., isolated from manganese diggings.</title>
        <authorList>
            <person name="Huang Y."/>
            <person name="Zhou Z."/>
        </authorList>
    </citation>
    <scope>NUCLEOTIDE SEQUENCE [LARGE SCALE GENOMIC DNA]</scope>
    <source>
        <strain evidence="6 7">ZH6</strain>
    </source>
</reference>
<dbReference type="PANTHER" id="PTHR43547:SF2">
    <property type="entry name" value="HYBRID SIGNAL TRANSDUCTION HISTIDINE KINASE C"/>
    <property type="match status" value="1"/>
</dbReference>
<keyword evidence="6" id="KW-0808">Transferase</keyword>
<dbReference type="SMART" id="SM00387">
    <property type="entry name" value="HATPase_c"/>
    <property type="match status" value="1"/>
</dbReference>
<evidence type="ECO:0000256" key="3">
    <source>
        <dbReference type="ARBA" id="ARBA00022553"/>
    </source>
</evidence>
<dbReference type="GO" id="GO:0000155">
    <property type="term" value="F:phosphorelay sensor kinase activity"/>
    <property type="evidence" value="ECO:0007669"/>
    <property type="project" value="TreeGrafter"/>
</dbReference>
<feature type="transmembrane region" description="Helical" evidence="4">
    <location>
        <begin position="33"/>
        <end position="51"/>
    </location>
</feature>
<evidence type="ECO:0000259" key="5">
    <source>
        <dbReference type="PROSITE" id="PS50109"/>
    </source>
</evidence>
<dbReference type="PROSITE" id="PS50109">
    <property type="entry name" value="HIS_KIN"/>
    <property type="match status" value="1"/>
</dbReference>
<comment type="caution">
    <text evidence="6">The sequence shown here is derived from an EMBL/GenBank/DDBJ whole genome shotgun (WGS) entry which is preliminary data.</text>
</comment>
<keyword evidence="6" id="KW-0418">Kinase</keyword>
<feature type="transmembrane region" description="Helical" evidence="4">
    <location>
        <begin position="10"/>
        <end position="27"/>
    </location>
</feature>
<evidence type="ECO:0000256" key="1">
    <source>
        <dbReference type="ARBA" id="ARBA00000085"/>
    </source>
</evidence>
<keyword evidence="4" id="KW-0472">Membrane</keyword>
<dbReference type="OrthoDB" id="1931120at2"/>
<dbReference type="Gene3D" id="3.30.565.10">
    <property type="entry name" value="Histidine kinase-like ATPase, C-terminal domain"/>
    <property type="match status" value="1"/>
</dbReference>
<evidence type="ECO:0000256" key="2">
    <source>
        <dbReference type="ARBA" id="ARBA00012438"/>
    </source>
</evidence>
<dbReference type="AlphaFoldDB" id="A0A3E2NU25"/>
<comment type="catalytic activity">
    <reaction evidence="1">
        <text>ATP + protein L-histidine = ADP + protein N-phospho-L-histidine.</text>
        <dbReference type="EC" id="2.7.13.3"/>
    </reaction>
</comment>
<name>A0A3E2NU25_9SPHI</name>
<evidence type="ECO:0000313" key="7">
    <source>
        <dbReference type="Proteomes" id="UP000260823"/>
    </source>
</evidence>
<evidence type="ECO:0000313" key="6">
    <source>
        <dbReference type="EMBL" id="RFZ84469.1"/>
    </source>
</evidence>
<keyword evidence="3" id="KW-0597">Phosphoprotein</keyword>
<dbReference type="PANTHER" id="PTHR43547">
    <property type="entry name" value="TWO-COMPONENT HISTIDINE KINASE"/>
    <property type="match status" value="1"/>
</dbReference>
<dbReference type="CDD" id="cd00075">
    <property type="entry name" value="HATPase"/>
    <property type="match status" value="1"/>
</dbReference>
<dbReference type="Proteomes" id="UP000260823">
    <property type="component" value="Unassembled WGS sequence"/>
</dbReference>
<sequence length="469" mass="53282">MTFNRYEWRLLLRIFLLFIAITATSIVVVEERYMYGVITVPLVIYSVLDLIRFQRKAMDEVDQFVESIHYRDFSRHFDVRRAPNELKPLRKGFNEINSTFKLISRERETQYHYLQKILELVDTGLLSFELETGETGWINEAFKNLIGVPYLKTIHSLEKREPLLYADLMQLKPGEAKVMAITRNQQQVKMLVSASIMRSDGKMYKLVAFQNVSEALDETESKAWSKLLNVMTHEIMNSVAPISSLADTLKNRLKSPDITENLHNVDLEDIELGVDTIKRRSEGLLKFTESYRSLNKITKLDLDKMLVRDMFENLNSLMTPTLEKKNIELDIILRDPALAIEADVNLLDQVMINLLVNAIEAVKDRPEPQITLSAELANNKLVVKVIDNGVGMPPELLDKIFIPFFSTRKTGSGIGLSLCKQIMLLHKGNIQVQSTEGKGSAFILTLNPPAPKADAAVVNEAKQAVSQAT</sequence>
<keyword evidence="7" id="KW-1185">Reference proteome</keyword>
<feature type="domain" description="Histidine kinase" evidence="5">
    <location>
        <begin position="230"/>
        <end position="450"/>
    </location>
</feature>
<dbReference type="InterPro" id="IPR003594">
    <property type="entry name" value="HATPase_dom"/>
</dbReference>
<keyword evidence="4" id="KW-0812">Transmembrane</keyword>
<dbReference type="SUPFAM" id="SSF55874">
    <property type="entry name" value="ATPase domain of HSP90 chaperone/DNA topoisomerase II/histidine kinase"/>
    <property type="match status" value="1"/>
</dbReference>
<dbReference type="Pfam" id="PF02518">
    <property type="entry name" value="HATPase_c"/>
    <property type="match status" value="1"/>
</dbReference>
<dbReference type="InterPro" id="IPR004358">
    <property type="entry name" value="Sig_transdc_His_kin-like_C"/>
</dbReference>
<accession>A0A3E2NU25</accession>
<protein>
    <recommendedName>
        <fullName evidence="2">histidine kinase</fullName>
        <ecNumber evidence="2">2.7.13.3</ecNumber>
    </recommendedName>
</protein>
<evidence type="ECO:0000256" key="4">
    <source>
        <dbReference type="SAM" id="Phobius"/>
    </source>
</evidence>
<dbReference type="RefSeq" id="WP_117381358.1">
    <property type="nucleotide sequence ID" value="NZ_QWDE01000001.1"/>
</dbReference>
<organism evidence="6 7">
    <name type="scientific">Mucilaginibacter terrenus</name>
    <dbReference type="NCBI Taxonomy" id="2482727"/>
    <lineage>
        <taxon>Bacteria</taxon>
        <taxon>Pseudomonadati</taxon>
        <taxon>Bacteroidota</taxon>
        <taxon>Sphingobacteriia</taxon>
        <taxon>Sphingobacteriales</taxon>
        <taxon>Sphingobacteriaceae</taxon>
        <taxon>Mucilaginibacter</taxon>
    </lineage>
</organism>
<dbReference type="PRINTS" id="PR00344">
    <property type="entry name" value="BCTRLSENSOR"/>
</dbReference>
<dbReference type="EMBL" id="QWDE01000001">
    <property type="protein sequence ID" value="RFZ84469.1"/>
    <property type="molecule type" value="Genomic_DNA"/>
</dbReference>
<keyword evidence="4" id="KW-1133">Transmembrane helix</keyword>